<gene>
    <name evidence="2" type="ORF">EJ913_21285</name>
</gene>
<feature type="domain" description="TfoX N-terminal" evidence="1">
    <location>
        <begin position="15"/>
        <end position="106"/>
    </location>
</feature>
<evidence type="ECO:0000313" key="2">
    <source>
        <dbReference type="EMBL" id="RUQ67206.1"/>
    </source>
</evidence>
<evidence type="ECO:0000259" key="1">
    <source>
        <dbReference type="Pfam" id="PF04993"/>
    </source>
</evidence>
<dbReference type="RefSeq" id="WP_127001617.1">
    <property type="nucleotide sequence ID" value="NZ_CP173190.1"/>
</dbReference>
<dbReference type="AlphaFoldDB" id="A0A433J4R6"/>
<sequence>MPARPPSEFVVTVCETLAALGDVRARRMFGGYGISCDGLTFALVSDDTLYFKVDDANRASYEALGLEPFRPFTDRPTALSYRPPPDSALDDPRDLLDWARPALEAALRAAARKGRSKGEGR</sequence>
<dbReference type="InterPro" id="IPR007076">
    <property type="entry name" value="TfoX_N"/>
</dbReference>
<dbReference type="Gene3D" id="3.30.1460.30">
    <property type="entry name" value="YgaC/TfoX-N like chaperone"/>
    <property type="match status" value="1"/>
</dbReference>
<dbReference type="Proteomes" id="UP000280346">
    <property type="component" value="Unassembled WGS sequence"/>
</dbReference>
<accession>A0A433J4R6</accession>
<dbReference type="SUPFAM" id="SSF159894">
    <property type="entry name" value="YgaC/TfoX-N like"/>
    <property type="match status" value="1"/>
</dbReference>
<dbReference type="InterPro" id="IPR047525">
    <property type="entry name" value="TfoX-like"/>
</dbReference>
<protein>
    <submittedName>
        <fullName evidence="2">TfoX family protein</fullName>
    </submittedName>
</protein>
<reference evidence="2 3" key="1">
    <citation type="submission" date="2018-12" db="EMBL/GenBank/DDBJ databases">
        <authorList>
            <person name="Yang Y."/>
        </authorList>
    </citation>
    <scope>NUCLEOTIDE SEQUENCE [LARGE SCALE GENOMIC DNA]</scope>
    <source>
        <strain evidence="2 3">GSF71</strain>
    </source>
</reference>
<evidence type="ECO:0000313" key="3">
    <source>
        <dbReference type="Proteomes" id="UP000280346"/>
    </source>
</evidence>
<dbReference type="EMBL" id="RZIJ01000018">
    <property type="protein sequence ID" value="RUQ67206.1"/>
    <property type="molecule type" value="Genomic_DNA"/>
</dbReference>
<name>A0A433J4R6_9PROT</name>
<keyword evidence="3" id="KW-1185">Reference proteome</keyword>
<dbReference type="PANTHER" id="PTHR36121">
    <property type="entry name" value="PROTEIN SXY"/>
    <property type="match status" value="1"/>
</dbReference>
<organism evidence="2 3">
    <name type="scientific">Azospirillum doebereinerae</name>
    <dbReference type="NCBI Taxonomy" id="92933"/>
    <lineage>
        <taxon>Bacteria</taxon>
        <taxon>Pseudomonadati</taxon>
        <taxon>Pseudomonadota</taxon>
        <taxon>Alphaproteobacteria</taxon>
        <taxon>Rhodospirillales</taxon>
        <taxon>Azospirillaceae</taxon>
        <taxon>Azospirillum</taxon>
    </lineage>
</organism>
<proteinExistence type="predicted"/>
<dbReference type="Pfam" id="PF04993">
    <property type="entry name" value="TfoX_N"/>
    <property type="match status" value="1"/>
</dbReference>
<dbReference type="OrthoDB" id="1524907at2"/>
<comment type="caution">
    <text evidence="2">The sequence shown here is derived from an EMBL/GenBank/DDBJ whole genome shotgun (WGS) entry which is preliminary data.</text>
</comment>
<dbReference type="PANTHER" id="PTHR36121:SF1">
    <property type="entry name" value="PROTEIN SXY"/>
    <property type="match status" value="1"/>
</dbReference>